<dbReference type="SUPFAM" id="SSF75005">
    <property type="entry name" value="Arabinanase/levansucrase/invertase"/>
    <property type="match status" value="1"/>
</dbReference>
<comment type="pathway">
    <text evidence="1">Glycan metabolism; L-arabinan degradation.</text>
</comment>
<evidence type="ECO:0000256" key="4">
    <source>
        <dbReference type="ARBA" id="ARBA00023295"/>
    </source>
</evidence>
<evidence type="ECO:0000313" key="7">
    <source>
        <dbReference type="Proteomes" id="UP001198200"/>
    </source>
</evidence>
<dbReference type="AlphaFoldDB" id="A0AAE3E6U1"/>
<dbReference type="RefSeq" id="WP_308732448.1">
    <property type="nucleotide sequence ID" value="NZ_JAJEQN010000055.1"/>
</dbReference>
<reference evidence="6 7" key="1">
    <citation type="submission" date="2021-10" db="EMBL/GenBank/DDBJ databases">
        <title>Anaerobic single-cell dispensing facilitates the cultivation of human gut bacteria.</title>
        <authorList>
            <person name="Afrizal A."/>
        </authorList>
    </citation>
    <scope>NUCLEOTIDE SEQUENCE [LARGE SCALE GENOMIC DNA]</scope>
    <source>
        <strain evidence="6 7">CLA-AA-H224</strain>
    </source>
</reference>
<keyword evidence="7" id="KW-1185">Reference proteome</keyword>
<dbReference type="PANTHER" id="PTHR43301">
    <property type="entry name" value="ARABINAN ENDO-1,5-ALPHA-L-ARABINOSIDASE"/>
    <property type="match status" value="1"/>
</dbReference>
<dbReference type="InterPro" id="IPR023296">
    <property type="entry name" value="Glyco_hydro_beta-prop_sf"/>
</dbReference>
<evidence type="ECO:0000256" key="1">
    <source>
        <dbReference type="ARBA" id="ARBA00004834"/>
    </source>
</evidence>
<accession>A0AAE3E6U1</accession>
<keyword evidence="3 5" id="KW-0378">Hydrolase</keyword>
<gene>
    <name evidence="6" type="ORF">LKD48_14890</name>
</gene>
<dbReference type="Gene3D" id="2.115.10.20">
    <property type="entry name" value="Glycosyl hydrolase domain, family 43"/>
    <property type="match status" value="1"/>
</dbReference>
<dbReference type="PANTHER" id="PTHR43301:SF3">
    <property type="entry name" value="ARABINAN ENDO-1,5-ALPHA-L-ARABINOSIDASE A-RELATED"/>
    <property type="match status" value="1"/>
</dbReference>
<evidence type="ECO:0000313" key="6">
    <source>
        <dbReference type="EMBL" id="MCC2222890.1"/>
    </source>
</evidence>
<sequence>METKMEKGFPAPLFRDPIFDGASDPTVIWNKKEACYYMFYTQRRSTSVQVGFSSIHGSKIGVATSTDKKGWLYRGTLENLDIEHGHNTFWAPEIFEANGTYHMYVSYITGIPTTWEYPRHILHYTSENLWDWTYQSTLQLSSERVIDACVYEVCPGVYKMWYKDENHDSHIYAAQSTDLYQWEVVGEEISDCSQEGPNVFELGGKKWMICDCWKGLSAYVSDDFTNWKRCPCNLLVGPGKDPSDQTNGHHADILVENGEAEIYYFTGQYPEDCADVGLRALTAVQGCMLYAEDDKLCCVR</sequence>
<protein>
    <submittedName>
        <fullName evidence="6">Family 43 glycosylhydrolase</fullName>
    </submittedName>
</protein>
<keyword evidence="4 5" id="KW-0326">Glycosidase</keyword>
<dbReference type="GO" id="GO:0005975">
    <property type="term" value="P:carbohydrate metabolic process"/>
    <property type="evidence" value="ECO:0007669"/>
    <property type="project" value="InterPro"/>
</dbReference>
<proteinExistence type="inferred from homology"/>
<comment type="similarity">
    <text evidence="2 5">Belongs to the glycosyl hydrolase 43 family.</text>
</comment>
<dbReference type="CDD" id="cd08984">
    <property type="entry name" value="GH43-like"/>
    <property type="match status" value="1"/>
</dbReference>
<dbReference type="InterPro" id="IPR050727">
    <property type="entry name" value="GH43_arabinanases"/>
</dbReference>
<evidence type="ECO:0000256" key="3">
    <source>
        <dbReference type="ARBA" id="ARBA00022801"/>
    </source>
</evidence>
<organism evidence="6 7">
    <name type="scientific">Anthropogastromicrobium aceti</name>
    <dbReference type="NCBI Taxonomy" id="2981768"/>
    <lineage>
        <taxon>Bacteria</taxon>
        <taxon>Bacillati</taxon>
        <taxon>Bacillota</taxon>
        <taxon>Clostridia</taxon>
        <taxon>Lachnospirales</taxon>
        <taxon>Lachnospiraceae</taxon>
        <taxon>Anthropogastromicrobium</taxon>
    </lineage>
</organism>
<dbReference type="GO" id="GO:0004553">
    <property type="term" value="F:hydrolase activity, hydrolyzing O-glycosyl compounds"/>
    <property type="evidence" value="ECO:0007669"/>
    <property type="project" value="InterPro"/>
</dbReference>
<dbReference type="Proteomes" id="UP001198200">
    <property type="component" value="Unassembled WGS sequence"/>
</dbReference>
<comment type="caution">
    <text evidence="6">The sequence shown here is derived from an EMBL/GenBank/DDBJ whole genome shotgun (WGS) entry which is preliminary data.</text>
</comment>
<dbReference type="Pfam" id="PF04616">
    <property type="entry name" value="Glyco_hydro_43"/>
    <property type="match status" value="1"/>
</dbReference>
<dbReference type="InterPro" id="IPR006710">
    <property type="entry name" value="Glyco_hydro_43"/>
</dbReference>
<dbReference type="EMBL" id="JAJEQN010000055">
    <property type="protein sequence ID" value="MCC2222890.1"/>
    <property type="molecule type" value="Genomic_DNA"/>
</dbReference>
<evidence type="ECO:0000256" key="5">
    <source>
        <dbReference type="RuleBase" id="RU361187"/>
    </source>
</evidence>
<evidence type="ECO:0000256" key="2">
    <source>
        <dbReference type="ARBA" id="ARBA00009865"/>
    </source>
</evidence>
<name>A0AAE3E6U1_9FIRM</name>